<evidence type="ECO:0000313" key="3">
    <source>
        <dbReference type="EMBL" id="GAU35431.1"/>
    </source>
</evidence>
<gene>
    <name evidence="3" type="ORF">TSUD_375210</name>
</gene>
<dbReference type="PANTHER" id="PTHR31635:SF196">
    <property type="entry name" value="REVERSE TRANSCRIPTASE DOMAIN-CONTAINING PROTEIN-RELATED"/>
    <property type="match status" value="1"/>
</dbReference>
<keyword evidence="4" id="KW-1185">Reference proteome</keyword>
<dbReference type="PROSITE" id="PS50878">
    <property type="entry name" value="RT_POL"/>
    <property type="match status" value="1"/>
</dbReference>
<dbReference type="Proteomes" id="UP000242715">
    <property type="component" value="Unassembled WGS sequence"/>
</dbReference>
<dbReference type="OrthoDB" id="426210at2759"/>
<proteinExistence type="predicted"/>
<feature type="region of interest" description="Disordered" evidence="1">
    <location>
        <begin position="182"/>
        <end position="203"/>
    </location>
</feature>
<feature type="compositionally biased region" description="Low complexity" evidence="1">
    <location>
        <begin position="358"/>
        <end position="378"/>
    </location>
</feature>
<organism evidence="3 4">
    <name type="scientific">Trifolium subterraneum</name>
    <name type="common">Subterranean clover</name>
    <dbReference type="NCBI Taxonomy" id="3900"/>
    <lineage>
        <taxon>Eukaryota</taxon>
        <taxon>Viridiplantae</taxon>
        <taxon>Streptophyta</taxon>
        <taxon>Embryophyta</taxon>
        <taxon>Tracheophyta</taxon>
        <taxon>Spermatophyta</taxon>
        <taxon>Magnoliopsida</taxon>
        <taxon>eudicotyledons</taxon>
        <taxon>Gunneridae</taxon>
        <taxon>Pentapetalae</taxon>
        <taxon>rosids</taxon>
        <taxon>fabids</taxon>
        <taxon>Fabales</taxon>
        <taxon>Fabaceae</taxon>
        <taxon>Papilionoideae</taxon>
        <taxon>50 kb inversion clade</taxon>
        <taxon>NPAAA clade</taxon>
        <taxon>Hologalegina</taxon>
        <taxon>IRL clade</taxon>
        <taxon>Trifolieae</taxon>
        <taxon>Trifolium</taxon>
    </lineage>
</organism>
<dbReference type="InterPro" id="IPR043502">
    <property type="entry name" value="DNA/RNA_pol_sf"/>
</dbReference>
<evidence type="ECO:0000259" key="2">
    <source>
        <dbReference type="PROSITE" id="PS50878"/>
    </source>
</evidence>
<dbReference type="AlphaFoldDB" id="A0A2Z6MVM9"/>
<feature type="region of interest" description="Disordered" evidence="1">
    <location>
        <begin position="236"/>
        <end position="393"/>
    </location>
</feature>
<dbReference type="CDD" id="cd01650">
    <property type="entry name" value="RT_nLTR_like"/>
    <property type="match status" value="1"/>
</dbReference>
<dbReference type="InterPro" id="IPR000477">
    <property type="entry name" value="RT_dom"/>
</dbReference>
<sequence>MAFNIQDEFHMQGYFGVKITPIGANLVLLEDQEEGEIKALMEDAWGWLEQWFKEIRPWSTREVDHDRLVWLRVYGIPVHTWNDDFFNLISKPFGNFLNTDDCTTKKLTIIIEDSHGPMCIAIPSKVKEGRDAVNNCSDDEEEYFPAMEEEEEAEVERDEAEGGQHLLALTNFVNTNESQSNEFGNKFLESNGGEDSKESPINIINEENLNISNSKVGENMGEDSKEFVVADLNENSDMSVSNGTRHPFCQSSPDNSETGGENSRRLNKDLVGQKSKSDKQNGSHKRGIGIVVGGAFSNGPQPGSKVEPNPIGRRKGICHQTVGDSRVSAKTNSNMRNVKIEAAPPKTHHRTESLARVPSNRSSSRRSPIPAAASSNSNLNDPKMKEGCSRNPIGKFKAPIAKEKLKRLKEELKGWNREVFGILDLNIENTVKELNEVENLIAANGENSVVDDKSAINKKFSDQLHFKESLIKQKSRTKWVSEGDSNTRFFHASLKSRRRRNQMTLLKRGEDWIQGVDNIKSEVKNYFSRNFTEEWHNRPFVHGINFNVLLAEDNDLLLQPFTEEEVREVIWSCDGNKSPGPDEYNFNFLKECWTTLKLDVMDFLNEFHHGVSLPKAITASFLTLIPKKDHPQQLSEYRPICLISVLYKISSKLLADRMKKIMGKLISTCQSVFIPGRQILDGIVVLNEIIDLAKRRKDSCLFFKVDFERPYDTISWNYLENMMVKMGFAEKWMRWMKACIFNSSMSVLINGSPTEDFTVGKGLLQGNPLSPFLFLLAAKGLTGMVNKAVEIGKFVGFKVSDSIQFQILQFADDTILMGDCSWDNIRTIKSILRGFELVSGLKINFVKSKLYGINMETNILEAAATYLDCSHDSIPFNFLGIPVGANPRRQAT</sequence>
<feature type="domain" description="Reverse transcriptase" evidence="2">
    <location>
        <begin position="606"/>
        <end position="883"/>
    </location>
</feature>
<protein>
    <recommendedName>
        <fullName evidence="2">Reverse transcriptase domain-containing protein</fullName>
    </recommendedName>
</protein>
<reference evidence="4" key="1">
    <citation type="journal article" date="2017" name="Front. Plant Sci.">
        <title>Climate Clever Clovers: New Paradigm to Reduce the Environmental Footprint of Ruminants by Breeding Low Methanogenic Forages Utilizing Haplotype Variation.</title>
        <authorList>
            <person name="Kaur P."/>
            <person name="Appels R."/>
            <person name="Bayer P.E."/>
            <person name="Keeble-Gagnere G."/>
            <person name="Wang J."/>
            <person name="Hirakawa H."/>
            <person name="Shirasawa K."/>
            <person name="Vercoe P."/>
            <person name="Stefanova K."/>
            <person name="Durmic Z."/>
            <person name="Nichols P."/>
            <person name="Revell C."/>
            <person name="Isobe S.N."/>
            <person name="Edwards D."/>
            <person name="Erskine W."/>
        </authorList>
    </citation>
    <scope>NUCLEOTIDE SEQUENCE [LARGE SCALE GENOMIC DNA]</scope>
    <source>
        <strain evidence="4">cv. Daliak</strain>
    </source>
</reference>
<dbReference type="PANTHER" id="PTHR31635">
    <property type="entry name" value="REVERSE TRANSCRIPTASE DOMAIN-CONTAINING PROTEIN-RELATED"/>
    <property type="match status" value="1"/>
</dbReference>
<name>A0A2Z6MVM9_TRISU</name>
<evidence type="ECO:0000256" key="1">
    <source>
        <dbReference type="SAM" id="MobiDB-lite"/>
    </source>
</evidence>
<dbReference type="SUPFAM" id="SSF56672">
    <property type="entry name" value="DNA/RNA polymerases"/>
    <property type="match status" value="1"/>
</dbReference>
<accession>A0A2Z6MVM9</accession>
<dbReference type="EMBL" id="DF973590">
    <property type="protein sequence ID" value="GAU35431.1"/>
    <property type="molecule type" value="Genomic_DNA"/>
</dbReference>
<feature type="compositionally biased region" description="Polar residues" evidence="1">
    <location>
        <begin position="236"/>
        <end position="261"/>
    </location>
</feature>
<dbReference type="Pfam" id="PF00078">
    <property type="entry name" value="RVT_1"/>
    <property type="match status" value="1"/>
</dbReference>
<evidence type="ECO:0000313" key="4">
    <source>
        <dbReference type="Proteomes" id="UP000242715"/>
    </source>
</evidence>